<organism evidence="1 2">
    <name type="scientific">Aromia moschata</name>
    <dbReference type="NCBI Taxonomy" id="1265417"/>
    <lineage>
        <taxon>Eukaryota</taxon>
        <taxon>Metazoa</taxon>
        <taxon>Ecdysozoa</taxon>
        <taxon>Arthropoda</taxon>
        <taxon>Hexapoda</taxon>
        <taxon>Insecta</taxon>
        <taxon>Pterygota</taxon>
        <taxon>Neoptera</taxon>
        <taxon>Endopterygota</taxon>
        <taxon>Coleoptera</taxon>
        <taxon>Polyphaga</taxon>
        <taxon>Cucujiformia</taxon>
        <taxon>Chrysomeloidea</taxon>
        <taxon>Cerambycidae</taxon>
        <taxon>Cerambycinae</taxon>
        <taxon>Callichromatini</taxon>
        <taxon>Aromia</taxon>
    </lineage>
</organism>
<protein>
    <submittedName>
        <fullName evidence="1">Uncharacterized protein</fullName>
    </submittedName>
</protein>
<evidence type="ECO:0000313" key="1">
    <source>
        <dbReference type="EMBL" id="KAJ8943118.1"/>
    </source>
</evidence>
<sequence length="89" mass="9593">MGDNQSAWTQEGVYVQGYEFDGGTWDPLLISTSATGPLLHRNRLLNETEQKINSIKKVFRNITPATFGESLARSRSFVAAAAATAGCTG</sequence>
<name>A0AAV8XZ48_9CUCU</name>
<proteinExistence type="predicted"/>
<gene>
    <name evidence="1" type="ORF">NQ318_011885</name>
</gene>
<keyword evidence="2" id="KW-1185">Reference proteome</keyword>
<reference evidence="1" key="1">
    <citation type="journal article" date="2023" name="Insect Mol. Biol.">
        <title>Genome sequencing provides insights into the evolution of gene families encoding plant cell wall-degrading enzymes in longhorned beetles.</title>
        <authorList>
            <person name="Shin N.R."/>
            <person name="Okamura Y."/>
            <person name="Kirsch R."/>
            <person name="Pauchet Y."/>
        </authorList>
    </citation>
    <scope>NUCLEOTIDE SEQUENCE</scope>
    <source>
        <strain evidence="1">AMC_N1</strain>
    </source>
</reference>
<dbReference type="AlphaFoldDB" id="A0AAV8XZ48"/>
<comment type="caution">
    <text evidence="1">The sequence shown here is derived from an EMBL/GenBank/DDBJ whole genome shotgun (WGS) entry which is preliminary data.</text>
</comment>
<accession>A0AAV8XZ48</accession>
<dbReference type="EMBL" id="JAPWTK010000301">
    <property type="protein sequence ID" value="KAJ8943118.1"/>
    <property type="molecule type" value="Genomic_DNA"/>
</dbReference>
<evidence type="ECO:0000313" key="2">
    <source>
        <dbReference type="Proteomes" id="UP001162162"/>
    </source>
</evidence>
<dbReference type="Proteomes" id="UP001162162">
    <property type="component" value="Unassembled WGS sequence"/>
</dbReference>